<keyword evidence="5 6" id="KW-0472">Membrane</keyword>
<dbReference type="PANTHER" id="PTHR43385">
    <property type="entry name" value="RIBOFLAVIN TRANSPORTER RIBJ"/>
    <property type="match status" value="1"/>
</dbReference>
<dbReference type="SUPFAM" id="SSF103473">
    <property type="entry name" value="MFS general substrate transporter"/>
    <property type="match status" value="1"/>
</dbReference>
<dbReference type="Proteomes" id="UP001165586">
    <property type="component" value="Unassembled WGS sequence"/>
</dbReference>
<feature type="domain" description="Major facilitator superfamily (MFS) profile" evidence="7">
    <location>
        <begin position="1"/>
        <end position="390"/>
    </location>
</feature>
<feature type="transmembrane region" description="Helical" evidence="6">
    <location>
        <begin position="275"/>
        <end position="293"/>
    </location>
</feature>
<feature type="transmembrane region" description="Helical" evidence="6">
    <location>
        <begin position="137"/>
        <end position="161"/>
    </location>
</feature>
<evidence type="ECO:0000313" key="9">
    <source>
        <dbReference type="Proteomes" id="UP001165586"/>
    </source>
</evidence>
<dbReference type="PANTHER" id="PTHR43385:SF1">
    <property type="entry name" value="RIBOFLAVIN TRANSPORTER RIBJ"/>
    <property type="match status" value="1"/>
</dbReference>
<evidence type="ECO:0000256" key="5">
    <source>
        <dbReference type="ARBA" id="ARBA00023136"/>
    </source>
</evidence>
<accession>A0ABT2GX34</accession>
<feature type="transmembrane region" description="Helical" evidence="6">
    <location>
        <begin position="367"/>
        <end position="385"/>
    </location>
</feature>
<dbReference type="InterPro" id="IPR020846">
    <property type="entry name" value="MFS_dom"/>
</dbReference>
<feature type="transmembrane region" description="Helical" evidence="6">
    <location>
        <begin position="211"/>
        <end position="229"/>
    </location>
</feature>
<dbReference type="InterPro" id="IPR052983">
    <property type="entry name" value="MFS_Riboflavin_Transporter"/>
</dbReference>
<comment type="caution">
    <text evidence="8">The sequence shown here is derived from an EMBL/GenBank/DDBJ whole genome shotgun (WGS) entry which is preliminary data.</text>
</comment>
<dbReference type="InterPro" id="IPR036259">
    <property type="entry name" value="MFS_trans_sf"/>
</dbReference>
<keyword evidence="2" id="KW-0813">Transport</keyword>
<feature type="transmembrane region" description="Helical" evidence="6">
    <location>
        <begin position="241"/>
        <end position="263"/>
    </location>
</feature>
<dbReference type="RefSeq" id="WP_259537091.1">
    <property type="nucleotide sequence ID" value="NZ_JANLCJ010000001.1"/>
</dbReference>
<reference evidence="8" key="1">
    <citation type="submission" date="2022-08" db="EMBL/GenBank/DDBJ databases">
        <authorList>
            <person name="Deng Y."/>
            <person name="Han X.-F."/>
            <person name="Zhang Y.-Q."/>
        </authorList>
    </citation>
    <scope>NUCLEOTIDE SEQUENCE</scope>
    <source>
        <strain evidence="8">CPCC 203386</strain>
    </source>
</reference>
<feature type="transmembrane region" description="Helical" evidence="6">
    <location>
        <begin position="41"/>
        <end position="64"/>
    </location>
</feature>
<sequence length="407" mass="41734">MRWWSGLDRVVVLLCITEVVSWGSLYYSLPAAVGAISADTGWTVVTITACFSAGLIVSAAVGILAGRFLDRWGPRVVMTAGSVLAVLGLVLLATAATVPAFLAAWLLIGVAQAAVLYQPAFTVIARHYGAGRDKPMLILTLAGGLASTIFVPITLALLTVLDWRATYLVLAGILAAITIPLHVLLPTTRDTPPTPRPNRAERGPVVRSRRFVLLAGGITAITFSSYAVTLNLLPLITERGYSAAVAALAFALVGVGQVAGRIGLTVLTRTVPAHYRPLAVGAFVALTLALFGVVPGPVWAIAVVSVLAGAARGALTLMQATAVPARWGTARLGALNGEFSAPITAATAVAPVAGVALGVGFASYPMAAAVFAGIALAGAGCAFLADRRASWPAEGSAGQSQRARIVD</sequence>
<dbReference type="PROSITE" id="PS50850">
    <property type="entry name" value="MFS"/>
    <property type="match status" value="1"/>
</dbReference>
<comment type="subcellular location">
    <subcellularLocation>
        <location evidence="1">Cell membrane</location>
        <topology evidence="1">Multi-pass membrane protein</topology>
    </subcellularLocation>
</comment>
<feature type="transmembrane region" description="Helical" evidence="6">
    <location>
        <begin position="7"/>
        <end position="29"/>
    </location>
</feature>
<evidence type="ECO:0000256" key="1">
    <source>
        <dbReference type="ARBA" id="ARBA00004651"/>
    </source>
</evidence>
<feature type="transmembrane region" description="Helical" evidence="6">
    <location>
        <begin position="76"/>
        <end position="96"/>
    </location>
</feature>
<dbReference type="Pfam" id="PF07690">
    <property type="entry name" value="MFS_1"/>
    <property type="match status" value="1"/>
</dbReference>
<evidence type="ECO:0000256" key="3">
    <source>
        <dbReference type="ARBA" id="ARBA00022692"/>
    </source>
</evidence>
<dbReference type="Gene3D" id="1.20.1250.20">
    <property type="entry name" value="MFS general substrate transporter like domains"/>
    <property type="match status" value="1"/>
</dbReference>
<protein>
    <submittedName>
        <fullName evidence="8">MFS transporter</fullName>
    </submittedName>
</protein>
<keyword evidence="3 6" id="KW-0812">Transmembrane</keyword>
<keyword evidence="9" id="KW-1185">Reference proteome</keyword>
<keyword evidence="4 6" id="KW-1133">Transmembrane helix</keyword>
<evidence type="ECO:0000259" key="7">
    <source>
        <dbReference type="PROSITE" id="PS50850"/>
    </source>
</evidence>
<dbReference type="EMBL" id="JANLCJ010000001">
    <property type="protein sequence ID" value="MCS5732466.1"/>
    <property type="molecule type" value="Genomic_DNA"/>
</dbReference>
<feature type="transmembrane region" description="Helical" evidence="6">
    <location>
        <begin position="167"/>
        <end position="185"/>
    </location>
</feature>
<evidence type="ECO:0000256" key="6">
    <source>
        <dbReference type="SAM" id="Phobius"/>
    </source>
</evidence>
<feature type="transmembrane region" description="Helical" evidence="6">
    <location>
        <begin position="102"/>
        <end position="125"/>
    </location>
</feature>
<gene>
    <name evidence="8" type="ORF">N1032_01740</name>
</gene>
<evidence type="ECO:0000256" key="2">
    <source>
        <dbReference type="ARBA" id="ARBA00022448"/>
    </source>
</evidence>
<evidence type="ECO:0000256" key="4">
    <source>
        <dbReference type="ARBA" id="ARBA00022989"/>
    </source>
</evidence>
<organism evidence="8 9">
    <name type="scientific">Herbiconiux daphne</name>
    <dbReference type="NCBI Taxonomy" id="2970914"/>
    <lineage>
        <taxon>Bacteria</taxon>
        <taxon>Bacillati</taxon>
        <taxon>Actinomycetota</taxon>
        <taxon>Actinomycetes</taxon>
        <taxon>Micrococcales</taxon>
        <taxon>Microbacteriaceae</taxon>
        <taxon>Herbiconiux</taxon>
    </lineage>
</organism>
<proteinExistence type="predicted"/>
<dbReference type="InterPro" id="IPR011701">
    <property type="entry name" value="MFS"/>
</dbReference>
<name>A0ABT2GX34_9MICO</name>
<evidence type="ECO:0000313" key="8">
    <source>
        <dbReference type="EMBL" id="MCS5732466.1"/>
    </source>
</evidence>